<dbReference type="GO" id="GO:0008237">
    <property type="term" value="F:metallopeptidase activity"/>
    <property type="evidence" value="ECO:0007669"/>
    <property type="project" value="InterPro"/>
</dbReference>
<feature type="region of interest" description="Disordered" evidence="1">
    <location>
        <begin position="1179"/>
        <end position="1198"/>
    </location>
</feature>
<organism evidence="2 3">
    <name type="scientific">Pseudomonas prosekii</name>
    <dbReference type="NCBI Taxonomy" id="1148509"/>
    <lineage>
        <taxon>Bacteria</taxon>
        <taxon>Pseudomonadati</taxon>
        <taxon>Pseudomonadota</taxon>
        <taxon>Gammaproteobacteria</taxon>
        <taxon>Pseudomonadales</taxon>
        <taxon>Pseudomonadaceae</taxon>
        <taxon>Pseudomonas</taxon>
    </lineage>
</organism>
<dbReference type="Proteomes" id="UP000198481">
    <property type="component" value="Chromosome I"/>
</dbReference>
<proteinExistence type="predicted"/>
<dbReference type="EMBL" id="LT629762">
    <property type="protein sequence ID" value="SDT59840.1"/>
    <property type="molecule type" value="Genomic_DNA"/>
</dbReference>
<protein>
    <submittedName>
        <fullName evidence="2">Uncharacterized protein</fullName>
    </submittedName>
</protein>
<evidence type="ECO:0000313" key="2">
    <source>
        <dbReference type="EMBL" id="SDT59840.1"/>
    </source>
</evidence>
<sequence length="1601" mass="177502">MTAPPLPYFFDEAELAANAKQPGDREKALQLTTGDLKWLKAVYLATHAARVAHTPGMLSQQLLLTPDNGTPIPLAGAFSLSKPDDGEVILYTPWKGLIKYADMADLTSALERWLGETSGKRELLRYLSIDQRRTALAARTLSVSTQTIDGAVFEDQETVIERNQQQNITAMLAELLRFPSLRSMLDDVFKTALGKRFPALDQRKTRLESFDGSHDPKRRLSSLSLHEAVLHFYLNNQWPDGDTRIFVHPARGVSSAADNQAWETALTQIAQSLTPHLRSLLETFWNSPMANGLSRAEFFADSLRDTFCVDLLLKRQKAVLTTEEYLRLMEVSLAGTDGLPVTSDPVKIEKVRVTAPLKHFVTLASTLLIDTGKTSAFLYTQSRGVETSGDLGQIKNTLLSMMKSEGHDDNLFNFLSLEERETYLTLESQERAIVAAPVSGPVFQNLIADIIGKQLQNLGYALSRFRDSAGVLDPYALLDSALDVRAMLDRRLLDLQTNGRWSTRADQRWKAQPATIRADSAKQQLALLNSVEYALEQQLEKHPAIAPTVTTIEQAQASVHSSLELLKPKFSHTLSTALRSELKLRTLARTLSPVQQAIIQTVLETPVRLQRAALNGFLPDVFALELQSANAKEHLKLASCFVLTERGGLDPEHSGNAILWTPALGFEGFASLQPMLAELEKRLLSELDRPALVENLQRDERLPGRALTLAPLQLIHGDFLEHLQQPHVRLDKTAVERVLAENLPATQRADLLSLTALRVPKTGLTRATEIAQSLITRQAIPTWLANASIEDQILHCELLGQYLNHARDDKDYLCAVRTLQRTAHHELQKQLVADGHAIDPDTIEIQIIAGATSAARTQTLPAFALIHLKELETLSFKALSLTRTALPAAIDQAYVKNLLRNLKPGEHQRTELHNAFADSNADAAASKKLFNAQLPWQLMHYAHAEKLQERLSQSGFELVRQVMDMPDAIARDAVPGTDALIRPLELMGATLVSAIKVPGVYLIGRKDPSQGPLVLLAPYSAEHSLREYENHSALLAELKTAGALQRWVLDSLPASDRLLCKNCLTATTGAPVGLASSPISGSLFKQLFNDNALLLARLLGCQSNNDGQIEWETIKRVLGEDLSEALTFVSGKLAYPVAVWRSYREIKTSAEQLQAHRWGPAVRSFIHGIAQLVTLRGSMESREPAPTSPGDVSAPWKPVDTTAPERTRLQRYENTEVDLSALTLDSKLALYTDPVTQQRYAPIAGKVYPLDQQAARWVIPVINATSKTKGPLVVRNPAQQWVLDAVEQPPRYNLFGRLRTWDIVTQGMNVEADGMSAIQRLFPVRARLINEGLDLATHYAWNSFRNLQLLKNPTAAVTPVHQLIQNFLGVPAVLPEHTAAIEKVLLDIFGALLDPSLRHVKSKRFVVGRVHEDSEFVFAFAVPADPLKKIYLANKFFFPKLDHYRNYMTDVAFPISAHARASTLIHELSHIACKTEDIAYLEAYRPFSDLIETSSPRAKALRDTLEDIQLNALSKSCPLTRLFTVINPVTQSIEDLGDTSYEESDRALAHVFALTGKTDLDDARAAFMANSRVRLAVQLGNADSVAWLISHLGRHLHSTTP</sequence>
<name>A0A1H2BNC8_9PSED</name>
<gene>
    <name evidence="2" type="ORF">SAMN05216222_5341</name>
</gene>
<dbReference type="InterPro" id="IPR024079">
    <property type="entry name" value="MetalloPept_cat_dom_sf"/>
</dbReference>
<accession>A0A1H2BNC8</accession>
<reference evidence="2 3" key="1">
    <citation type="submission" date="2016-10" db="EMBL/GenBank/DDBJ databases">
        <authorList>
            <person name="de Groot N.N."/>
        </authorList>
    </citation>
    <scope>NUCLEOTIDE SEQUENCE [LARGE SCALE GENOMIC DNA]</scope>
    <source>
        <strain evidence="2 3">LMG 26867</strain>
    </source>
</reference>
<evidence type="ECO:0000256" key="1">
    <source>
        <dbReference type="SAM" id="MobiDB-lite"/>
    </source>
</evidence>
<evidence type="ECO:0000313" key="3">
    <source>
        <dbReference type="Proteomes" id="UP000198481"/>
    </source>
</evidence>
<dbReference type="Gene3D" id="3.40.390.10">
    <property type="entry name" value="Collagenase (Catalytic Domain)"/>
    <property type="match status" value="1"/>
</dbReference>
<dbReference type="RefSeq" id="WP_092280863.1">
    <property type="nucleotide sequence ID" value="NZ_LT629762.1"/>
</dbReference>